<dbReference type="Proteomes" id="UP001404104">
    <property type="component" value="Unassembled WGS sequence"/>
</dbReference>
<organism evidence="5 6">
    <name type="scientific">Sphingomonas qilianensis</name>
    <dbReference type="NCBI Taxonomy" id="1736690"/>
    <lineage>
        <taxon>Bacteria</taxon>
        <taxon>Pseudomonadati</taxon>
        <taxon>Pseudomonadota</taxon>
        <taxon>Alphaproteobacteria</taxon>
        <taxon>Sphingomonadales</taxon>
        <taxon>Sphingomonadaceae</taxon>
        <taxon>Sphingomonas</taxon>
    </lineage>
</organism>
<comment type="caution">
    <text evidence="5">The sequence shown here is derived from an EMBL/GenBank/DDBJ whole genome shotgun (WGS) entry which is preliminary data.</text>
</comment>
<feature type="signal peptide" evidence="3">
    <location>
        <begin position="1"/>
        <end position="19"/>
    </location>
</feature>
<dbReference type="RefSeq" id="WP_345862404.1">
    <property type="nucleotide sequence ID" value="NZ_JBDIMF010000001.1"/>
</dbReference>
<evidence type="ECO:0000313" key="5">
    <source>
        <dbReference type="EMBL" id="MEN2785030.1"/>
    </source>
</evidence>
<gene>
    <name evidence="5" type="ORF">ABC969_01175</name>
</gene>
<sequence>MNYLPLIALVLATPAPAAAAAAAQDRPDPARLKADVEKLVSFGTRHTLSSATDPVRGIGAARTWAGGELTRISDKCGGCIVVSNIARTMVSPRTPDGANIVDVLGFQQGSDPKRVVIVGAHIDSRVTDVMDAKSDAPGANDNASGSALVLEAARLLSKNKYRATIVYVLFSGEEQGLLGAQLLAETAREKGWTVSAMLNNDIVGNSLGQGGVRDSAKVRVFSEGIRASEDLPAQIARRGNGGEDDGPSRALGKAIDGIAATIPGGVDVFLDRRPDRFGRGGDHEPFLKLGFPAVRFSSSVENWDAQHQDLRTDKGVVYGDTVDQMDFAYLAKVTAINVAAIARLAAAPAAPDKVTIAGDLSRDTTVRWAAIPGATSYRIRWRRTDAQDWTGSRDVRDVQALLSNVPVDDHLIGVSAVAADGAESVVTFGERARR</sequence>
<dbReference type="PANTHER" id="PTHR12147">
    <property type="entry name" value="METALLOPEPTIDASE M28 FAMILY MEMBER"/>
    <property type="match status" value="1"/>
</dbReference>
<accession>A0ABU9XMJ1</accession>
<dbReference type="SUPFAM" id="SSF53187">
    <property type="entry name" value="Zn-dependent exopeptidases"/>
    <property type="match status" value="1"/>
</dbReference>
<dbReference type="Gene3D" id="3.40.630.10">
    <property type="entry name" value="Zn peptidases"/>
    <property type="match status" value="1"/>
</dbReference>
<keyword evidence="3" id="KW-0732">Signal</keyword>
<evidence type="ECO:0000256" key="1">
    <source>
        <dbReference type="ARBA" id="ARBA00004613"/>
    </source>
</evidence>
<proteinExistence type="predicted"/>
<evidence type="ECO:0000313" key="6">
    <source>
        <dbReference type="Proteomes" id="UP001404104"/>
    </source>
</evidence>
<feature type="domain" description="Peptidase M28" evidence="4">
    <location>
        <begin position="104"/>
        <end position="306"/>
    </location>
</feature>
<dbReference type="SUPFAM" id="SSF49265">
    <property type="entry name" value="Fibronectin type III"/>
    <property type="match status" value="1"/>
</dbReference>
<dbReference type="PANTHER" id="PTHR12147:SF26">
    <property type="entry name" value="PEPTIDASE M28 DOMAIN-CONTAINING PROTEIN"/>
    <property type="match status" value="1"/>
</dbReference>
<dbReference type="EMBL" id="JBDIMF010000001">
    <property type="protein sequence ID" value="MEN2785030.1"/>
    <property type="molecule type" value="Genomic_DNA"/>
</dbReference>
<comment type="subcellular location">
    <subcellularLocation>
        <location evidence="1">Secreted</location>
    </subcellularLocation>
</comment>
<keyword evidence="6" id="KW-1185">Reference proteome</keyword>
<evidence type="ECO:0000256" key="2">
    <source>
        <dbReference type="ARBA" id="ARBA00022525"/>
    </source>
</evidence>
<dbReference type="InterPro" id="IPR036116">
    <property type="entry name" value="FN3_sf"/>
</dbReference>
<evidence type="ECO:0000256" key="3">
    <source>
        <dbReference type="SAM" id="SignalP"/>
    </source>
</evidence>
<protein>
    <submittedName>
        <fullName evidence="5">M20/M25/M40 family metallo-hydrolase</fullName>
    </submittedName>
</protein>
<dbReference type="Pfam" id="PF04389">
    <property type="entry name" value="Peptidase_M28"/>
    <property type="match status" value="1"/>
</dbReference>
<name>A0ABU9XMJ1_9SPHN</name>
<dbReference type="InterPro" id="IPR007484">
    <property type="entry name" value="Peptidase_M28"/>
</dbReference>
<keyword evidence="2" id="KW-0964">Secreted</keyword>
<feature type="chain" id="PRO_5046042247" evidence="3">
    <location>
        <begin position="20"/>
        <end position="434"/>
    </location>
</feature>
<reference evidence="5 6" key="1">
    <citation type="submission" date="2024-05" db="EMBL/GenBank/DDBJ databases">
        <authorList>
            <person name="Liu Q."/>
            <person name="Xin Y.-H."/>
        </authorList>
    </citation>
    <scope>NUCLEOTIDE SEQUENCE [LARGE SCALE GENOMIC DNA]</scope>
    <source>
        <strain evidence="5 6">CGMCC 1.15349</strain>
    </source>
</reference>
<dbReference type="InterPro" id="IPR045175">
    <property type="entry name" value="M28_fam"/>
</dbReference>
<evidence type="ECO:0000259" key="4">
    <source>
        <dbReference type="Pfam" id="PF04389"/>
    </source>
</evidence>